<keyword evidence="1" id="KW-0732">Signal</keyword>
<name>A0ABU7W7P7_9FLAO</name>
<reference evidence="2 3" key="1">
    <citation type="submission" date="2024-02" db="EMBL/GenBank/DDBJ databases">
        <title>Winogradskyella poriferorum JCM 12885.</title>
        <authorList>
            <person name="Zhang D.-F."/>
            <person name="Fu Z.-Y."/>
        </authorList>
    </citation>
    <scope>NUCLEOTIDE SEQUENCE [LARGE SCALE GENOMIC DNA]</scope>
    <source>
        <strain evidence="2 3">JCM 12885</strain>
    </source>
</reference>
<evidence type="ECO:0000313" key="3">
    <source>
        <dbReference type="Proteomes" id="UP001356704"/>
    </source>
</evidence>
<evidence type="ECO:0000313" key="2">
    <source>
        <dbReference type="EMBL" id="MEF3079995.1"/>
    </source>
</evidence>
<feature type="chain" id="PRO_5045922846" evidence="1">
    <location>
        <begin position="25"/>
        <end position="172"/>
    </location>
</feature>
<gene>
    <name evidence="2" type="ORF">V1468_13350</name>
</gene>
<feature type="signal peptide" evidence="1">
    <location>
        <begin position="1"/>
        <end position="24"/>
    </location>
</feature>
<organism evidence="2 3">
    <name type="scientific">Winogradskyella poriferorum</name>
    <dbReference type="NCBI Taxonomy" id="307627"/>
    <lineage>
        <taxon>Bacteria</taxon>
        <taxon>Pseudomonadati</taxon>
        <taxon>Bacteroidota</taxon>
        <taxon>Flavobacteriia</taxon>
        <taxon>Flavobacteriales</taxon>
        <taxon>Flavobacteriaceae</taxon>
        <taxon>Winogradskyella</taxon>
    </lineage>
</organism>
<keyword evidence="3" id="KW-1185">Reference proteome</keyword>
<dbReference type="Proteomes" id="UP001356704">
    <property type="component" value="Unassembled WGS sequence"/>
</dbReference>
<comment type="caution">
    <text evidence="2">The sequence shown here is derived from an EMBL/GenBank/DDBJ whole genome shotgun (WGS) entry which is preliminary data.</text>
</comment>
<accession>A0ABU7W7P7</accession>
<evidence type="ECO:0000256" key="1">
    <source>
        <dbReference type="SAM" id="SignalP"/>
    </source>
</evidence>
<dbReference type="PROSITE" id="PS51257">
    <property type="entry name" value="PROKAR_LIPOPROTEIN"/>
    <property type="match status" value="1"/>
</dbReference>
<protein>
    <submittedName>
        <fullName evidence="2">Uncharacterized protein</fullName>
    </submittedName>
</protein>
<sequence length="172" mass="19705">MKKLKIIYLIIPIITFFGCSSEDACTKTITLQQVYLVGNHQYYYNDIEQEVPCNFPEPEDPEVIDPPKLENFSYQILSFNYEPDTGNNTSLLQFEIQLNNNNDFDVTGIPYFTVYTNIEFSTANYVNDASNSCLEIPANSNCIFTYSLEEPITNVGVPDNFEILNVEYIITN</sequence>
<dbReference type="RefSeq" id="WP_331810723.1">
    <property type="nucleotide sequence ID" value="NZ_JAZHOU010000005.1"/>
</dbReference>
<dbReference type="EMBL" id="JAZHOU010000005">
    <property type="protein sequence ID" value="MEF3079995.1"/>
    <property type="molecule type" value="Genomic_DNA"/>
</dbReference>
<proteinExistence type="predicted"/>